<keyword evidence="3" id="KW-1185">Reference proteome</keyword>
<proteinExistence type="predicted"/>
<dbReference type="AlphaFoldDB" id="A0A8X7VEH2"/>
<evidence type="ECO:0000313" key="2">
    <source>
        <dbReference type="EMBL" id="KAG2309980.1"/>
    </source>
</evidence>
<dbReference type="EMBL" id="JAAMPC010000005">
    <property type="protein sequence ID" value="KAG2309980.1"/>
    <property type="molecule type" value="Genomic_DNA"/>
</dbReference>
<protein>
    <submittedName>
        <fullName evidence="2">Uncharacterized protein</fullName>
    </submittedName>
</protein>
<organism evidence="2 3">
    <name type="scientific">Brassica carinata</name>
    <name type="common">Ethiopian mustard</name>
    <name type="synonym">Abyssinian cabbage</name>
    <dbReference type="NCBI Taxonomy" id="52824"/>
    <lineage>
        <taxon>Eukaryota</taxon>
        <taxon>Viridiplantae</taxon>
        <taxon>Streptophyta</taxon>
        <taxon>Embryophyta</taxon>
        <taxon>Tracheophyta</taxon>
        <taxon>Spermatophyta</taxon>
        <taxon>Magnoliopsida</taxon>
        <taxon>eudicotyledons</taxon>
        <taxon>Gunneridae</taxon>
        <taxon>Pentapetalae</taxon>
        <taxon>rosids</taxon>
        <taxon>malvids</taxon>
        <taxon>Brassicales</taxon>
        <taxon>Brassicaceae</taxon>
        <taxon>Brassiceae</taxon>
        <taxon>Brassica</taxon>
    </lineage>
</organism>
<name>A0A8X7VEH2_BRACI</name>
<evidence type="ECO:0000313" key="3">
    <source>
        <dbReference type="Proteomes" id="UP000886595"/>
    </source>
</evidence>
<keyword evidence="1" id="KW-1133">Transmembrane helix</keyword>
<dbReference type="Proteomes" id="UP000886595">
    <property type="component" value="Unassembled WGS sequence"/>
</dbReference>
<gene>
    <name evidence="2" type="ORF">Bca52824_021537</name>
</gene>
<feature type="transmembrane region" description="Helical" evidence="1">
    <location>
        <begin position="101"/>
        <end position="118"/>
    </location>
</feature>
<reference evidence="2 3" key="1">
    <citation type="submission" date="2020-02" db="EMBL/GenBank/DDBJ databases">
        <authorList>
            <person name="Ma Q."/>
            <person name="Huang Y."/>
            <person name="Song X."/>
            <person name="Pei D."/>
        </authorList>
    </citation>
    <scope>NUCLEOTIDE SEQUENCE [LARGE SCALE GENOMIC DNA]</scope>
    <source>
        <strain evidence="2">Sxm20200214</strain>
        <tissue evidence="2">Leaf</tissue>
    </source>
</reference>
<sequence length="120" mass="13146">MIVRVSLNEGQGPGQKGKTFEYVKPPSYLRSHEKILIGVAAKGGKQGFTCSEDSECFKVGSSISVKEEKKRSILHRVGENNEYILQGAAKSTQISQALPRYALILTILSVLIILNLPMNV</sequence>
<keyword evidence="1" id="KW-0812">Transmembrane</keyword>
<evidence type="ECO:0000256" key="1">
    <source>
        <dbReference type="SAM" id="Phobius"/>
    </source>
</evidence>
<keyword evidence="1" id="KW-0472">Membrane</keyword>
<accession>A0A8X7VEH2</accession>
<comment type="caution">
    <text evidence="2">The sequence shown here is derived from an EMBL/GenBank/DDBJ whole genome shotgun (WGS) entry which is preliminary data.</text>
</comment>